<evidence type="ECO:0000256" key="6">
    <source>
        <dbReference type="ARBA" id="ARBA00022485"/>
    </source>
</evidence>
<evidence type="ECO:0000256" key="9">
    <source>
        <dbReference type="ARBA" id="ARBA00022898"/>
    </source>
</evidence>
<dbReference type="OrthoDB" id="9770937at2"/>
<evidence type="ECO:0000256" key="14">
    <source>
        <dbReference type="PIRSR" id="PIRSR004911-1"/>
    </source>
</evidence>
<evidence type="ECO:0000256" key="5">
    <source>
        <dbReference type="ARBA" id="ARBA00022363"/>
    </source>
</evidence>
<dbReference type="Pfam" id="PF04055">
    <property type="entry name" value="Radical_SAM"/>
    <property type="match status" value="1"/>
</dbReference>
<evidence type="ECO:0000256" key="8">
    <source>
        <dbReference type="ARBA" id="ARBA00022723"/>
    </source>
</evidence>
<proteinExistence type="inferred from homology"/>
<dbReference type="SFLD" id="SFLDG01070">
    <property type="entry name" value="PLP-dependent"/>
    <property type="match status" value="1"/>
</dbReference>
<dbReference type="SFLD" id="SFLDF00314">
    <property type="entry name" value="L-lysine_2_3-aminomutase_(yjeK"/>
    <property type="match status" value="1"/>
</dbReference>
<feature type="binding site" evidence="14">
    <location>
        <position position="127"/>
    </location>
    <ligand>
        <name>[4Fe-4S] cluster</name>
        <dbReference type="ChEBI" id="CHEBI:49883"/>
        <note>4Fe-4S-S-AdoMet</note>
    </ligand>
</feature>
<dbReference type="InterPro" id="IPR007197">
    <property type="entry name" value="rSAM"/>
</dbReference>
<keyword evidence="6 14" id="KW-0004">4Fe-4S</keyword>
<dbReference type="EMBL" id="PXYG01000007">
    <property type="protein sequence ID" value="PSJ44009.1"/>
    <property type="molecule type" value="Genomic_DNA"/>
</dbReference>
<evidence type="ECO:0000256" key="15">
    <source>
        <dbReference type="PIRSR" id="PIRSR603739-50"/>
    </source>
</evidence>
<feature type="binding site" evidence="14">
    <location>
        <position position="120"/>
    </location>
    <ligand>
        <name>[4Fe-4S] cluster</name>
        <dbReference type="ChEBI" id="CHEBI:49883"/>
        <note>4Fe-4S-S-AdoMet</note>
    </ligand>
</feature>
<dbReference type="GO" id="GO:0016853">
    <property type="term" value="F:isomerase activity"/>
    <property type="evidence" value="ECO:0007669"/>
    <property type="project" value="UniProtKB-KW"/>
</dbReference>
<evidence type="ECO:0000259" key="16">
    <source>
        <dbReference type="PROSITE" id="PS51918"/>
    </source>
</evidence>
<evidence type="ECO:0000256" key="4">
    <source>
        <dbReference type="ARBA" id="ARBA00008703"/>
    </source>
</evidence>
<comment type="caution">
    <text evidence="17">The sequence shown here is derived from an EMBL/GenBank/DDBJ whole genome shotgun (WGS) entry which is preliminary data.</text>
</comment>
<dbReference type="NCBIfam" id="TIGR03821">
    <property type="entry name" value="EFP_modif_epmB"/>
    <property type="match status" value="1"/>
</dbReference>
<dbReference type="PROSITE" id="PS51918">
    <property type="entry name" value="RADICAL_SAM"/>
    <property type="match status" value="1"/>
</dbReference>
<evidence type="ECO:0000256" key="1">
    <source>
        <dbReference type="ARBA" id="ARBA00001352"/>
    </source>
</evidence>
<dbReference type="InterPro" id="IPR013785">
    <property type="entry name" value="Aldolase_TIM"/>
</dbReference>
<keyword evidence="18" id="KW-1185">Reference proteome</keyword>
<reference evidence="17 18" key="1">
    <citation type="submission" date="2018-03" db="EMBL/GenBank/DDBJ databases">
        <title>The draft genome of Zobellella sp. 59N8.</title>
        <authorList>
            <person name="Liu L."/>
            <person name="Li L."/>
            <person name="Zhang X."/>
            <person name="Liang L."/>
            <person name="Wang T."/>
        </authorList>
    </citation>
    <scope>NUCLEOTIDE SEQUENCE [LARGE SCALE GENOMIC DNA]</scope>
    <source>
        <strain evidence="17 18">59N8</strain>
    </source>
</reference>
<evidence type="ECO:0000256" key="13">
    <source>
        <dbReference type="ARBA" id="ARBA00030756"/>
    </source>
</evidence>
<comment type="cofactor">
    <cofactor evidence="3">
        <name>[4Fe-4S] cluster</name>
        <dbReference type="ChEBI" id="CHEBI:49883"/>
    </cofactor>
</comment>
<dbReference type="GO" id="GO:0051539">
    <property type="term" value="F:4 iron, 4 sulfur cluster binding"/>
    <property type="evidence" value="ECO:0007669"/>
    <property type="project" value="UniProtKB-KW"/>
</dbReference>
<gene>
    <name evidence="17" type="primary">epmB</name>
    <name evidence="17" type="ORF">C7H85_14745</name>
</gene>
<evidence type="ECO:0000256" key="10">
    <source>
        <dbReference type="ARBA" id="ARBA00023004"/>
    </source>
</evidence>
<evidence type="ECO:0000256" key="12">
    <source>
        <dbReference type="ARBA" id="ARBA00023235"/>
    </source>
</evidence>
<feature type="binding site" evidence="14">
    <location>
        <position position="124"/>
    </location>
    <ligand>
        <name>[4Fe-4S] cluster</name>
        <dbReference type="ChEBI" id="CHEBI:49883"/>
        <note>4Fe-4S-S-AdoMet</note>
    </ligand>
</feature>
<dbReference type="Proteomes" id="UP000240243">
    <property type="component" value="Unassembled WGS sequence"/>
</dbReference>
<keyword evidence="12" id="KW-0413">Isomerase</keyword>
<feature type="domain" description="Radical SAM core" evidence="16">
    <location>
        <begin position="106"/>
        <end position="329"/>
    </location>
</feature>
<evidence type="ECO:0000256" key="7">
    <source>
        <dbReference type="ARBA" id="ARBA00022691"/>
    </source>
</evidence>
<keyword evidence="11 14" id="KW-0411">Iron-sulfur</keyword>
<evidence type="ECO:0000313" key="18">
    <source>
        <dbReference type="Proteomes" id="UP000240243"/>
    </source>
</evidence>
<evidence type="ECO:0000256" key="2">
    <source>
        <dbReference type="ARBA" id="ARBA00001933"/>
    </source>
</evidence>
<evidence type="ECO:0000313" key="17">
    <source>
        <dbReference type="EMBL" id="PSJ44009.1"/>
    </source>
</evidence>
<comment type="catalytic activity">
    <reaction evidence="1">
        <text>L-lysine = D-beta-lysine</text>
        <dbReference type="Rhea" id="RHEA:44148"/>
        <dbReference type="ChEBI" id="CHEBI:32551"/>
        <dbReference type="ChEBI" id="CHEBI:84138"/>
    </reaction>
</comment>
<dbReference type="InterPro" id="IPR022462">
    <property type="entry name" value="EpmB"/>
</dbReference>
<name>A0A2P7R1D0_9GAMM</name>
<dbReference type="GO" id="GO:0046872">
    <property type="term" value="F:metal ion binding"/>
    <property type="evidence" value="ECO:0007669"/>
    <property type="project" value="UniProtKB-KW"/>
</dbReference>
<dbReference type="PANTHER" id="PTHR30538">
    <property type="entry name" value="LYSINE 2,3-AMINOMUTASE-RELATED"/>
    <property type="match status" value="1"/>
</dbReference>
<dbReference type="PIRSF" id="PIRSF004911">
    <property type="entry name" value="DUF160"/>
    <property type="match status" value="1"/>
</dbReference>
<accession>A0A2P7R1D0</accession>
<dbReference type="SFLD" id="SFLDS00029">
    <property type="entry name" value="Radical_SAM"/>
    <property type="match status" value="1"/>
</dbReference>
<dbReference type="SUPFAM" id="SSF102114">
    <property type="entry name" value="Radical SAM enzymes"/>
    <property type="match status" value="1"/>
</dbReference>
<dbReference type="InterPro" id="IPR003739">
    <property type="entry name" value="Lys_aminomutase/Glu_NH3_mut"/>
</dbReference>
<dbReference type="AlphaFoldDB" id="A0A2P7R1D0"/>
<dbReference type="CDD" id="cd01335">
    <property type="entry name" value="Radical_SAM"/>
    <property type="match status" value="1"/>
</dbReference>
<comment type="similarity">
    <text evidence="4">Belongs to the radical SAM superfamily. KamA family.</text>
</comment>
<keyword evidence="9 15" id="KW-0663">Pyridoxal phosphate</keyword>
<evidence type="ECO:0000256" key="11">
    <source>
        <dbReference type="ARBA" id="ARBA00023014"/>
    </source>
</evidence>
<sequence length="342" mass="38193">MPAMIPLNGGDLHINWQKELARAFTAPDALLDYLGIDPEPWRPGFGARRLFPMRVPRPFADKMRPGDIHDPLLRQVLPLGEEFAEVPGFVTDPLDEHDSALPGLLHKYRSRVLLVLRGGCAVNCRYCFRRHFPYADNSPGREGWREALDYIAAHPEINEVILSGGDPLMAKDEQLATLFDALEAIPHLRRLRIHSRLPVVIPARLTAALRARLARSRLQAVLVLHVNHAHEVDDILADALQDWRRAGITLLNQSVLLAGVNDDADRLCRLSERLFEAGVLPYYLHQLDQVQGAAHFAVDDARATALMAQLLARLPGFLVPRLVREIGGELSKTPLDLGLEPC</sequence>
<evidence type="ECO:0000256" key="3">
    <source>
        <dbReference type="ARBA" id="ARBA00001966"/>
    </source>
</evidence>
<dbReference type="Gene3D" id="3.20.20.70">
    <property type="entry name" value="Aldolase class I"/>
    <property type="match status" value="1"/>
</dbReference>
<dbReference type="NCBIfam" id="TIGR00238">
    <property type="entry name" value="KamA family radical SAM protein"/>
    <property type="match status" value="1"/>
</dbReference>
<feature type="modified residue" description="N6-(pyridoxal phosphate)lysine" evidence="15">
    <location>
        <position position="332"/>
    </location>
</feature>
<comment type="cofactor">
    <cofactor evidence="2 15">
        <name>pyridoxal 5'-phosphate</name>
        <dbReference type="ChEBI" id="CHEBI:597326"/>
    </cofactor>
</comment>
<dbReference type="PANTHER" id="PTHR30538:SF1">
    <property type="entry name" value="L-LYSINE 2,3-AMINOMUTASE"/>
    <property type="match status" value="1"/>
</dbReference>
<dbReference type="InterPro" id="IPR058240">
    <property type="entry name" value="rSAM_sf"/>
</dbReference>
<protein>
    <recommendedName>
        <fullName evidence="5">L-lysine 2,3-aminomutase</fullName>
    </recommendedName>
    <alternativeName>
        <fullName evidence="13">EF-P post-translational modification enzyme B</fullName>
    </alternativeName>
</protein>
<keyword evidence="8 14" id="KW-0479">Metal-binding</keyword>
<keyword evidence="7" id="KW-0949">S-adenosyl-L-methionine</keyword>
<organism evidence="17 18">
    <name type="scientific">Zobellella endophytica</name>
    <dbReference type="NCBI Taxonomy" id="2116700"/>
    <lineage>
        <taxon>Bacteria</taxon>
        <taxon>Pseudomonadati</taxon>
        <taxon>Pseudomonadota</taxon>
        <taxon>Gammaproteobacteria</taxon>
        <taxon>Aeromonadales</taxon>
        <taxon>Aeromonadaceae</taxon>
        <taxon>Zobellella</taxon>
    </lineage>
</organism>
<keyword evidence="10" id="KW-0408">Iron</keyword>